<feature type="transmembrane region" description="Helical" evidence="8">
    <location>
        <begin position="372"/>
        <end position="388"/>
    </location>
</feature>
<feature type="transmembrane region" description="Helical" evidence="8">
    <location>
        <begin position="302"/>
        <end position="322"/>
    </location>
</feature>
<keyword evidence="11" id="KW-1185">Reference proteome</keyword>
<feature type="transmembrane region" description="Helical" evidence="8">
    <location>
        <begin position="211"/>
        <end position="236"/>
    </location>
</feature>
<comment type="caution">
    <text evidence="8">Lacks conserved residue(s) required for the propagation of feature annotation.</text>
</comment>
<feature type="transmembrane region" description="Helical" evidence="8">
    <location>
        <begin position="45"/>
        <end position="63"/>
    </location>
</feature>
<dbReference type="InterPro" id="IPR036259">
    <property type="entry name" value="MFS_trans_sf"/>
</dbReference>
<evidence type="ECO:0000256" key="1">
    <source>
        <dbReference type="ARBA" id="ARBA00004651"/>
    </source>
</evidence>
<keyword evidence="3 8" id="KW-0813">Transport</keyword>
<dbReference type="PANTHER" id="PTHR42718">
    <property type="entry name" value="MAJOR FACILITATOR SUPERFAMILY MULTIDRUG TRANSPORTER MFSC"/>
    <property type="match status" value="1"/>
</dbReference>
<feature type="domain" description="Major facilitator superfamily (MFS) profile" evidence="9">
    <location>
        <begin position="9"/>
        <end position="393"/>
    </location>
</feature>
<sequence length="394" mass="41300">MSATALKPTLTVLVAMSALQPIALNLLAPAAPALSRHFGSSYATIQLALTFFLVAVALTQLVSGPLSDRFGRRPCVNAGIALFIAGSVLGALAPSIEMLLLARILEGAGSGSVFALSRAIIRDTANRDEAASQIATVTMVMVVAPMIAPWLGGQIETAFGWRMILWFMTVSGVIVLLLTLFKLPETAPNLGLRTPLLGVFRAFPTLIANRVFVLNVIAVSTSSAAFFAFIAAAPYIVVETMGRGSDTYGAYFILNAAGYMVGNFMMARLVVRIGAPRMVHLGLVISSVAMTVAVPLSLRADWSPIMLFLPLAVNAIGNGMTIPGSTAEALSARPDHAGSAAGLMGALQLGFSALMTVAISLVVTIWPPSLVVLMWLLTIIGMIAIHLGRRAARG</sequence>
<keyword evidence="4" id="KW-1003">Cell membrane</keyword>
<evidence type="ECO:0000256" key="3">
    <source>
        <dbReference type="ARBA" id="ARBA00022448"/>
    </source>
</evidence>
<proteinExistence type="inferred from homology"/>
<gene>
    <name evidence="10" type="ORF">ACFPN9_18625</name>
</gene>
<evidence type="ECO:0000256" key="4">
    <source>
        <dbReference type="ARBA" id="ARBA00022475"/>
    </source>
</evidence>
<evidence type="ECO:0000313" key="10">
    <source>
        <dbReference type="EMBL" id="MFC5507259.1"/>
    </source>
</evidence>
<keyword evidence="5 8" id="KW-0812">Transmembrane</keyword>
<feature type="transmembrane region" description="Helical" evidence="8">
    <location>
        <begin position="75"/>
        <end position="94"/>
    </location>
</feature>
<evidence type="ECO:0000256" key="7">
    <source>
        <dbReference type="ARBA" id="ARBA00023136"/>
    </source>
</evidence>
<dbReference type="Proteomes" id="UP001596060">
    <property type="component" value="Unassembled WGS sequence"/>
</dbReference>
<dbReference type="PROSITE" id="PS50850">
    <property type="entry name" value="MFS"/>
    <property type="match status" value="1"/>
</dbReference>
<reference evidence="11" key="1">
    <citation type="journal article" date="2019" name="Int. J. Syst. Evol. Microbiol.">
        <title>The Global Catalogue of Microorganisms (GCM) 10K type strain sequencing project: providing services to taxonomists for standard genome sequencing and annotation.</title>
        <authorList>
            <consortium name="The Broad Institute Genomics Platform"/>
            <consortium name="The Broad Institute Genome Sequencing Center for Infectious Disease"/>
            <person name="Wu L."/>
            <person name="Ma J."/>
        </authorList>
    </citation>
    <scope>NUCLEOTIDE SEQUENCE [LARGE SCALE GENOMIC DNA]</scope>
    <source>
        <strain evidence="11">CCUG 43117</strain>
    </source>
</reference>
<feature type="transmembrane region" description="Helical" evidence="8">
    <location>
        <begin position="133"/>
        <end position="151"/>
    </location>
</feature>
<dbReference type="PROSITE" id="PS00216">
    <property type="entry name" value="SUGAR_TRANSPORT_1"/>
    <property type="match status" value="1"/>
</dbReference>
<comment type="similarity">
    <text evidence="2 8">Belongs to the major facilitator superfamily. Bcr/CmlA family.</text>
</comment>
<evidence type="ECO:0000256" key="6">
    <source>
        <dbReference type="ARBA" id="ARBA00022989"/>
    </source>
</evidence>
<feature type="transmembrane region" description="Helical" evidence="8">
    <location>
        <begin position="163"/>
        <end position="183"/>
    </location>
</feature>
<keyword evidence="8" id="KW-0997">Cell inner membrane</keyword>
<feature type="transmembrane region" description="Helical" evidence="8">
    <location>
        <begin position="248"/>
        <end position="271"/>
    </location>
</feature>
<evidence type="ECO:0000256" key="2">
    <source>
        <dbReference type="ARBA" id="ARBA00006236"/>
    </source>
</evidence>
<dbReference type="RefSeq" id="WP_066735408.1">
    <property type="nucleotide sequence ID" value="NZ_JBHSLU010000063.1"/>
</dbReference>
<organism evidence="10 11">
    <name type="scientific">Bosea massiliensis</name>
    <dbReference type="NCBI Taxonomy" id="151419"/>
    <lineage>
        <taxon>Bacteria</taxon>
        <taxon>Pseudomonadati</taxon>
        <taxon>Pseudomonadota</taxon>
        <taxon>Alphaproteobacteria</taxon>
        <taxon>Hyphomicrobiales</taxon>
        <taxon>Boseaceae</taxon>
        <taxon>Bosea</taxon>
    </lineage>
</organism>
<dbReference type="InterPro" id="IPR011701">
    <property type="entry name" value="MFS"/>
</dbReference>
<dbReference type="Pfam" id="PF07690">
    <property type="entry name" value="MFS_1"/>
    <property type="match status" value="1"/>
</dbReference>
<feature type="transmembrane region" description="Helical" evidence="8">
    <location>
        <begin position="343"/>
        <end position="366"/>
    </location>
</feature>
<feature type="transmembrane region" description="Helical" evidence="8">
    <location>
        <begin position="278"/>
        <end position="296"/>
    </location>
</feature>
<comment type="caution">
    <text evidence="10">The sequence shown here is derived from an EMBL/GenBank/DDBJ whole genome shotgun (WGS) entry which is preliminary data.</text>
</comment>
<keyword evidence="7 8" id="KW-0472">Membrane</keyword>
<evidence type="ECO:0000256" key="8">
    <source>
        <dbReference type="RuleBase" id="RU365088"/>
    </source>
</evidence>
<dbReference type="InterPro" id="IPR020846">
    <property type="entry name" value="MFS_dom"/>
</dbReference>
<keyword evidence="6 8" id="KW-1133">Transmembrane helix</keyword>
<evidence type="ECO:0000313" key="11">
    <source>
        <dbReference type="Proteomes" id="UP001596060"/>
    </source>
</evidence>
<name>A0ABW0P643_9HYPH</name>
<dbReference type="InterPro" id="IPR004812">
    <property type="entry name" value="Efflux_drug-R_Bcr/CmlA"/>
</dbReference>
<evidence type="ECO:0000256" key="5">
    <source>
        <dbReference type="ARBA" id="ARBA00022692"/>
    </source>
</evidence>
<dbReference type="CDD" id="cd17320">
    <property type="entry name" value="MFS_MdfA_MDR_like"/>
    <property type="match status" value="1"/>
</dbReference>
<dbReference type="PANTHER" id="PTHR42718:SF46">
    <property type="entry name" value="BLR6921 PROTEIN"/>
    <property type="match status" value="1"/>
</dbReference>
<dbReference type="InterPro" id="IPR005829">
    <property type="entry name" value="Sugar_transporter_CS"/>
</dbReference>
<evidence type="ECO:0000259" key="9">
    <source>
        <dbReference type="PROSITE" id="PS50850"/>
    </source>
</evidence>
<dbReference type="Gene3D" id="1.20.1720.10">
    <property type="entry name" value="Multidrug resistance protein D"/>
    <property type="match status" value="1"/>
</dbReference>
<dbReference type="NCBIfam" id="TIGR00710">
    <property type="entry name" value="efflux_Bcr_CflA"/>
    <property type="match status" value="1"/>
</dbReference>
<accession>A0ABW0P643</accession>
<dbReference type="SUPFAM" id="SSF103473">
    <property type="entry name" value="MFS general substrate transporter"/>
    <property type="match status" value="1"/>
</dbReference>
<dbReference type="EMBL" id="JBHSLU010000063">
    <property type="protein sequence ID" value="MFC5507259.1"/>
    <property type="molecule type" value="Genomic_DNA"/>
</dbReference>
<comment type="subcellular location">
    <subcellularLocation>
        <location evidence="8">Cell inner membrane</location>
        <topology evidence="8">Multi-pass membrane protein</topology>
    </subcellularLocation>
    <subcellularLocation>
        <location evidence="1">Cell membrane</location>
        <topology evidence="1">Multi-pass membrane protein</topology>
    </subcellularLocation>
</comment>
<protein>
    <recommendedName>
        <fullName evidence="8">Bcr/CflA family efflux transporter</fullName>
    </recommendedName>
</protein>